<evidence type="ECO:0000313" key="1">
    <source>
        <dbReference type="EMBL" id="KAJ8685622.1"/>
    </source>
</evidence>
<reference evidence="1" key="1">
    <citation type="submission" date="2023-04" db="EMBL/GenBank/DDBJ databases">
        <title>A chromosome-level genome assembly of the parasitoid wasp Eretmocerus hayati.</title>
        <authorList>
            <person name="Zhong Y."/>
            <person name="Liu S."/>
            <person name="Liu Y."/>
        </authorList>
    </citation>
    <scope>NUCLEOTIDE SEQUENCE</scope>
    <source>
        <strain evidence="1">ZJU_SS_LIU_2023</strain>
    </source>
</reference>
<protein>
    <submittedName>
        <fullName evidence="1">Uncharacterized protein</fullName>
    </submittedName>
</protein>
<keyword evidence="2" id="KW-1185">Reference proteome</keyword>
<proteinExistence type="predicted"/>
<dbReference type="Proteomes" id="UP001239111">
    <property type="component" value="Chromosome 1"/>
</dbReference>
<sequence length="263" mass="29786">MKLCEISTRQLFNILKKYKCSDLYLAKNELLHLICIESRVLVTDRIQQLIINALRQNFLNNVKKWLDGLPKNQKNWTVLEKKHQQWLDGVFKIQIQDPGPGNHPKKTIQAVGRPVTPMESASRTSLRRRHDELAVKMKLVKTAQKLIIDDFNVPAVDPLVDPTEPSQESSPLQRTGKVDVPQFSPSQALAVLVNANLTKSAYDTMASAARSIGNNLFPCYSLESIELSAILVTSDTIPHSRNVHYQLVTSWYGEILRQLEGYS</sequence>
<name>A0ACC2PQE7_9HYME</name>
<gene>
    <name evidence="1" type="ORF">QAD02_021415</name>
</gene>
<evidence type="ECO:0000313" key="2">
    <source>
        <dbReference type="Proteomes" id="UP001239111"/>
    </source>
</evidence>
<organism evidence="1 2">
    <name type="scientific">Eretmocerus hayati</name>
    <dbReference type="NCBI Taxonomy" id="131215"/>
    <lineage>
        <taxon>Eukaryota</taxon>
        <taxon>Metazoa</taxon>
        <taxon>Ecdysozoa</taxon>
        <taxon>Arthropoda</taxon>
        <taxon>Hexapoda</taxon>
        <taxon>Insecta</taxon>
        <taxon>Pterygota</taxon>
        <taxon>Neoptera</taxon>
        <taxon>Endopterygota</taxon>
        <taxon>Hymenoptera</taxon>
        <taxon>Apocrita</taxon>
        <taxon>Proctotrupomorpha</taxon>
        <taxon>Chalcidoidea</taxon>
        <taxon>Aphelinidae</taxon>
        <taxon>Aphelininae</taxon>
        <taxon>Eretmocerus</taxon>
    </lineage>
</organism>
<accession>A0ACC2PQE7</accession>
<comment type="caution">
    <text evidence="1">The sequence shown here is derived from an EMBL/GenBank/DDBJ whole genome shotgun (WGS) entry which is preliminary data.</text>
</comment>
<dbReference type="EMBL" id="CM056741">
    <property type="protein sequence ID" value="KAJ8685622.1"/>
    <property type="molecule type" value="Genomic_DNA"/>
</dbReference>